<organism evidence="3 4">
    <name type="scientific">Calothrix parietina FACHB-288</name>
    <dbReference type="NCBI Taxonomy" id="2692896"/>
    <lineage>
        <taxon>Bacteria</taxon>
        <taxon>Bacillati</taxon>
        <taxon>Cyanobacteriota</taxon>
        <taxon>Cyanophyceae</taxon>
        <taxon>Nostocales</taxon>
        <taxon>Calotrichaceae</taxon>
        <taxon>Calothrix</taxon>
    </lineage>
</organism>
<feature type="coiled-coil region" evidence="1">
    <location>
        <begin position="36"/>
        <end position="80"/>
    </location>
</feature>
<reference evidence="3 4" key="1">
    <citation type="journal article" date="2020" name="ISME J.">
        <title>Comparative genomics reveals insights into cyanobacterial evolution and habitat adaptation.</title>
        <authorList>
            <person name="Chen M.Y."/>
            <person name="Teng W.K."/>
            <person name="Zhao L."/>
            <person name="Hu C.X."/>
            <person name="Zhou Y.K."/>
            <person name="Han B.P."/>
            <person name="Song L.R."/>
            <person name="Shu W.S."/>
        </authorList>
    </citation>
    <scope>NUCLEOTIDE SEQUENCE [LARGE SCALE GENOMIC DNA]</scope>
    <source>
        <strain evidence="3 4">FACHB-288</strain>
    </source>
</reference>
<name>A0ABR8A4H1_9CYAN</name>
<evidence type="ECO:0000256" key="2">
    <source>
        <dbReference type="SAM" id="MobiDB-lite"/>
    </source>
</evidence>
<evidence type="ECO:0000313" key="3">
    <source>
        <dbReference type="EMBL" id="MBD2194295.1"/>
    </source>
</evidence>
<evidence type="ECO:0000313" key="4">
    <source>
        <dbReference type="Proteomes" id="UP000658514"/>
    </source>
</evidence>
<evidence type="ECO:0000256" key="1">
    <source>
        <dbReference type="SAM" id="Coils"/>
    </source>
</evidence>
<sequence length="141" mass="15633">MVRPKRSSPTLEKALRRVAGMRWISPTLDFGRGLNLTEYDSRIQTLQTELSNYNNLLSSLDEMAIRIAEIEEDLSTYSEKMLMSVGSNYGKDSAEYAQAGGKRRKSSSRRSQTAPSPAEIMVTTPLNGANNNGKHNPVVLP</sequence>
<feature type="region of interest" description="Disordered" evidence="2">
    <location>
        <begin position="93"/>
        <end position="141"/>
    </location>
</feature>
<dbReference type="RefSeq" id="WP_190546621.1">
    <property type="nucleotide sequence ID" value="NZ_CAWPNO010000062.1"/>
</dbReference>
<proteinExistence type="predicted"/>
<comment type="caution">
    <text evidence="3">The sequence shown here is derived from an EMBL/GenBank/DDBJ whole genome shotgun (WGS) entry which is preliminary data.</text>
</comment>
<keyword evidence="1" id="KW-0175">Coiled coil</keyword>
<accession>A0ABR8A4H1</accession>
<keyword evidence="4" id="KW-1185">Reference proteome</keyword>
<feature type="compositionally biased region" description="Polar residues" evidence="2">
    <location>
        <begin position="124"/>
        <end position="134"/>
    </location>
</feature>
<gene>
    <name evidence="3" type="ORF">H6G24_02135</name>
</gene>
<dbReference type="Proteomes" id="UP000658514">
    <property type="component" value="Unassembled WGS sequence"/>
</dbReference>
<protein>
    <submittedName>
        <fullName evidence="3">Uncharacterized protein</fullName>
    </submittedName>
</protein>
<dbReference type="EMBL" id="JACJQH010000003">
    <property type="protein sequence ID" value="MBD2194295.1"/>
    <property type="molecule type" value="Genomic_DNA"/>
</dbReference>